<evidence type="ECO:0000313" key="2">
    <source>
        <dbReference type="Proteomes" id="UP001497644"/>
    </source>
</evidence>
<sequence length="66" mass="7699">MTSLMLCLSSDLDRVTGRLQRLDDDCNGFTGAFDDDDDDDAIDDTRVRIEYHGRWARELWRPPLPR</sequence>
<proteinExistence type="predicted"/>
<protein>
    <submittedName>
        <fullName evidence="1">Uncharacterized protein</fullName>
    </submittedName>
</protein>
<evidence type="ECO:0000313" key="1">
    <source>
        <dbReference type="EMBL" id="CAL1684911.1"/>
    </source>
</evidence>
<organism evidence="1 2">
    <name type="scientific">Lasius platythorax</name>
    <dbReference type="NCBI Taxonomy" id="488582"/>
    <lineage>
        <taxon>Eukaryota</taxon>
        <taxon>Metazoa</taxon>
        <taxon>Ecdysozoa</taxon>
        <taxon>Arthropoda</taxon>
        <taxon>Hexapoda</taxon>
        <taxon>Insecta</taxon>
        <taxon>Pterygota</taxon>
        <taxon>Neoptera</taxon>
        <taxon>Endopterygota</taxon>
        <taxon>Hymenoptera</taxon>
        <taxon>Apocrita</taxon>
        <taxon>Aculeata</taxon>
        <taxon>Formicoidea</taxon>
        <taxon>Formicidae</taxon>
        <taxon>Formicinae</taxon>
        <taxon>Lasius</taxon>
        <taxon>Lasius</taxon>
    </lineage>
</organism>
<reference evidence="1" key="1">
    <citation type="submission" date="2024-04" db="EMBL/GenBank/DDBJ databases">
        <authorList>
            <consortium name="Molecular Ecology Group"/>
        </authorList>
    </citation>
    <scope>NUCLEOTIDE SEQUENCE</scope>
</reference>
<dbReference type="Proteomes" id="UP001497644">
    <property type="component" value="Chromosome 5"/>
</dbReference>
<accession>A0AAV2NZB8</accession>
<dbReference type="AlphaFoldDB" id="A0AAV2NZB8"/>
<keyword evidence="2" id="KW-1185">Reference proteome</keyword>
<dbReference type="EMBL" id="OZ034828">
    <property type="protein sequence ID" value="CAL1684911.1"/>
    <property type="molecule type" value="Genomic_DNA"/>
</dbReference>
<gene>
    <name evidence="1" type="ORF">LPLAT_LOCUS10429</name>
</gene>
<name>A0AAV2NZB8_9HYME</name>